<feature type="transmembrane region" description="Helical" evidence="2">
    <location>
        <begin position="130"/>
        <end position="150"/>
    </location>
</feature>
<evidence type="ECO:0008006" key="4">
    <source>
        <dbReference type="Google" id="ProtNLM"/>
    </source>
</evidence>
<evidence type="ECO:0000313" key="3">
    <source>
        <dbReference type="EMBL" id="SUZ95442.1"/>
    </source>
</evidence>
<accession>A0A381RU91</accession>
<dbReference type="InterPro" id="IPR010787">
    <property type="entry name" value="DUF1385"/>
</dbReference>
<keyword evidence="2" id="KW-0472">Membrane</keyword>
<keyword evidence="2" id="KW-0812">Transmembrane</keyword>
<dbReference type="PANTHER" id="PTHR42867:SF1">
    <property type="entry name" value="MEMBRANE PROTEIN-RELATED"/>
    <property type="match status" value="1"/>
</dbReference>
<organism evidence="3">
    <name type="scientific">marine metagenome</name>
    <dbReference type="NCBI Taxonomy" id="408172"/>
    <lineage>
        <taxon>unclassified sequences</taxon>
        <taxon>metagenomes</taxon>
        <taxon>ecological metagenomes</taxon>
    </lineage>
</organism>
<feature type="transmembrane region" description="Helical" evidence="2">
    <location>
        <begin position="192"/>
        <end position="213"/>
    </location>
</feature>
<feature type="transmembrane region" description="Helical" evidence="2">
    <location>
        <begin position="89"/>
        <end position="118"/>
    </location>
</feature>
<dbReference type="EMBL" id="UINC01002325">
    <property type="protein sequence ID" value="SUZ95442.1"/>
    <property type="molecule type" value="Genomic_DNA"/>
</dbReference>
<gene>
    <name evidence="3" type="ORF">METZ01_LOCUS48296</name>
</gene>
<name>A0A381RU91_9ZZZZ</name>
<keyword evidence="2" id="KW-1133">Transmembrane helix</keyword>
<reference evidence="3" key="1">
    <citation type="submission" date="2018-05" db="EMBL/GenBank/DDBJ databases">
        <authorList>
            <person name="Lanie J.A."/>
            <person name="Ng W.-L."/>
            <person name="Kazmierczak K.M."/>
            <person name="Andrzejewski T.M."/>
            <person name="Davidsen T.M."/>
            <person name="Wayne K.J."/>
            <person name="Tettelin H."/>
            <person name="Glass J.I."/>
            <person name="Rusch D."/>
            <person name="Podicherti R."/>
            <person name="Tsui H.-C.T."/>
            <person name="Winkler M.E."/>
        </authorList>
    </citation>
    <scope>NUCLEOTIDE SEQUENCE</scope>
</reference>
<evidence type="ECO:0000256" key="1">
    <source>
        <dbReference type="SAM" id="MobiDB-lite"/>
    </source>
</evidence>
<protein>
    <recommendedName>
        <fullName evidence="4">DUF1385 domain-containing protein</fullName>
    </recommendedName>
</protein>
<feature type="transmembrane region" description="Helical" evidence="2">
    <location>
        <begin position="219"/>
        <end position="237"/>
    </location>
</feature>
<proteinExistence type="predicted"/>
<dbReference type="Pfam" id="PF07136">
    <property type="entry name" value="DUF1385"/>
    <property type="match status" value="1"/>
</dbReference>
<dbReference type="PANTHER" id="PTHR42867">
    <property type="entry name" value="MEMBRANE PROTEIN-RELATED"/>
    <property type="match status" value="1"/>
</dbReference>
<feature type="region of interest" description="Disordered" evidence="1">
    <location>
        <begin position="292"/>
        <end position="315"/>
    </location>
</feature>
<evidence type="ECO:0000256" key="2">
    <source>
        <dbReference type="SAM" id="Phobius"/>
    </source>
</evidence>
<sequence>MYGGQAVIEGVMIRGRDHFGLAVRREDGSIELHHEPLSSIYNGRPRRWPLFRGFLTLLETMILGIKALQLSANMAAIDRDPDAEEGIPAWVMATTLGISLVFGIGLFFLTPLLIAWALTPALNSDLLSEIVEGVIRLVFLLSYITLIGMLKDVKRVFAYHGAEHMTVHALEANLPLTVENVRKFGTPHARCGTAFLLTVVVVSVVVFALLFGPPLEWRIASRIFLLPVIAAVSYEFLRFSGTHQDAWFGKMIATPGLWLQRLTTRQPDDEQIEVAIRAMETAIAADAGEPIASRIPSSGSEQRVLDDDLEGETGL</sequence>
<dbReference type="AlphaFoldDB" id="A0A381RU91"/>